<organism evidence="4 5">
    <name type="scientific">Sphingobacterium hotanense</name>
    <dbReference type="NCBI Taxonomy" id="649196"/>
    <lineage>
        <taxon>Bacteria</taxon>
        <taxon>Pseudomonadati</taxon>
        <taxon>Bacteroidota</taxon>
        <taxon>Sphingobacteriia</taxon>
        <taxon>Sphingobacteriales</taxon>
        <taxon>Sphingobacteriaceae</taxon>
        <taxon>Sphingobacterium</taxon>
    </lineage>
</organism>
<evidence type="ECO:0000256" key="1">
    <source>
        <dbReference type="ARBA" id="ARBA00022679"/>
    </source>
</evidence>
<sequence>MDRVALEMIRGLQSLDTKNLYVIAVGPGPDRCLQETANFRIEVLPSENYFIFEQILLPRLVLKLKADLLHCTSNTAPMVLPCPMVLTLHDVIFMEPKVGNSASWYQKLGRQYRRMFAPMAIRKAKAIITVSHFERRNVLERYPQVINKLKVIYNGVGEQFRVLNKKSHSQNITLEDEGYWLMLGNRDPKKNLETTLIAFTNYLKCSKTKKKLVVADMDESYLNQLLTRLGLSSIRDFVEVKSYLSSQELVAVYNGAFGFLYPSLRESFGLPILEAMACGTPVISSSTSAIPEIAGSCAILVDPRSSQQIADSMLVLESDTTLYDLLVDVGSTHAQKFGWNNTARQTLNTYIEILRSLA</sequence>
<dbReference type="Proteomes" id="UP001170954">
    <property type="component" value="Unassembled WGS sequence"/>
</dbReference>
<evidence type="ECO:0000259" key="3">
    <source>
        <dbReference type="Pfam" id="PF13439"/>
    </source>
</evidence>
<dbReference type="PANTHER" id="PTHR46401">
    <property type="entry name" value="GLYCOSYLTRANSFERASE WBBK-RELATED"/>
    <property type="match status" value="1"/>
</dbReference>
<dbReference type="InterPro" id="IPR001296">
    <property type="entry name" value="Glyco_trans_1"/>
</dbReference>
<dbReference type="Pfam" id="PF00534">
    <property type="entry name" value="Glycos_transf_1"/>
    <property type="match status" value="1"/>
</dbReference>
<dbReference type="PANTHER" id="PTHR46401:SF2">
    <property type="entry name" value="GLYCOSYLTRANSFERASE WBBK-RELATED"/>
    <property type="match status" value="1"/>
</dbReference>
<dbReference type="EMBL" id="JACAGK010000001">
    <property type="protein sequence ID" value="MDM1046659.1"/>
    <property type="molecule type" value="Genomic_DNA"/>
</dbReference>
<dbReference type="SUPFAM" id="SSF53756">
    <property type="entry name" value="UDP-Glycosyltransferase/glycogen phosphorylase"/>
    <property type="match status" value="1"/>
</dbReference>
<reference evidence="4" key="2">
    <citation type="journal article" date="2022" name="Sci. Total Environ.">
        <title>Prevalence, transmission, and molecular epidemiology of tet(X)-positive bacteria among humans, animals, and environmental niches in China: An epidemiological, and genomic-based study.</title>
        <authorList>
            <person name="Dong N."/>
            <person name="Zeng Y."/>
            <person name="Cai C."/>
            <person name="Sun C."/>
            <person name="Lu J."/>
            <person name="Liu C."/>
            <person name="Zhou H."/>
            <person name="Sun Q."/>
            <person name="Shu L."/>
            <person name="Wang H."/>
            <person name="Wang Y."/>
            <person name="Wang S."/>
            <person name="Wu C."/>
            <person name="Chan E.W."/>
            <person name="Chen G."/>
            <person name="Shen Z."/>
            <person name="Chen S."/>
            <person name="Zhang R."/>
        </authorList>
    </citation>
    <scope>NUCLEOTIDE SEQUENCE</scope>
    <source>
        <strain evidence="4">R1692</strain>
    </source>
</reference>
<dbReference type="CDD" id="cd03809">
    <property type="entry name" value="GT4_MtfB-like"/>
    <property type="match status" value="1"/>
</dbReference>
<reference evidence="4" key="1">
    <citation type="submission" date="2020-06" db="EMBL/GenBank/DDBJ databases">
        <authorList>
            <person name="Dong N."/>
        </authorList>
    </citation>
    <scope>NUCLEOTIDE SEQUENCE</scope>
    <source>
        <strain evidence="4">R1692</strain>
    </source>
</reference>
<evidence type="ECO:0000313" key="5">
    <source>
        <dbReference type="Proteomes" id="UP001170954"/>
    </source>
</evidence>
<protein>
    <submittedName>
        <fullName evidence="4">Glycosyltransferase family 4 protein</fullName>
    </submittedName>
</protein>
<feature type="domain" description="Glycosyltransferase subfamily 4-like N-terminal" evidence="3">
    <location>
        <begin position="3"/>
        <end position="156"/>
    </location>
</feature>
<feature type="domain" description="Glycosyl transferase family 1" evidence="2">
    <location>
        <begin position="169"/>
        <end position="321"/>
    </location>
</feature>
<keyword evidence="5" id="KW-1185">Reference proteome</keyword>
<evidence type="ECO:0000313" key="4">
    <source>
        <dbReference type="EMBL" id="MDM1046659.1"/>
    </source>
</evidence>
<dbReference type="Gene3D" id="3.40.50.2000">
    <property type="entry name" value="Glycogen Phosphorylase B"/>
    <property type="match status" value="2"/>
</dbReference>
<proteinExistence type="predicted"/>
<name>A0ABT7NHJ4_9SPHI</name>
<dbReference type="Pfam" id="PF13439">
    <property type="entry name" value="Glyco_transf_4"/>
    <property type="match status" value="1"/>
</dbReference>
<dbReference type="InterPro" id="IPR028098">
    <property type="entry name" value="Glyco_trans_4-like_N"/>
</dbReference>
<gene>
    <name evidence="4" type="ORF">HX018_00110</name>
</gene>
<dbReference type="RefSeq" id="WP_286650025.1">
    <property type="nucleotide sequence ID" value="NZ_JACAGK010000001.1"/>
</dbReference>
<evidence type="ECO:0000259" key="2">
    <source>
        <dbReference type="Pfam" id="PF00534"/>
    </source>
</evidence>
<accession>A0ABT7NHJ4</accession>
<comment type="caution">
    <text evidence="4">The sequence shown here is derived from an EMBL/GenBank/DDBJ whole genome shotgun (WGS) entry which is preliminary data.</text>
</comment>
<keyword evidence="1" id="KW-0808">Transferase</keyword>